<comment type="caution">
    <text evidence="5">The sequence shown here is derived from an EMBL/GenBank/DDBJ whole genome shotgun (WGS) entry which is preliminary data.</text>
</comment>
<gene>
    <name evidence="5" type="ORF">NH26_12560</name>
</gene>
<dbReference type="AlphaFoldDB" id="A0A1S1Z1G3"/>
<dbReference type="Pfam" id="PF00005">
    <property type="entry name" value="ABC_tran"/>
    <property type="match status" value="1"/>
</dbReference>
<dbReference type="InterPro" id="IPR027417">
    <property type="entry name" value="P-loop_NTPase"/>
</dbReference>
<dbReference type="SUPFAM" id="SSF52540">
    <property type="entry name" value="P-loop containing nucleoside triphosphate hydrolases"/>
    <property type="match status" value="1"/>
</dbReference>
<dbReference type="InterPro" id="IPR051782">
    <property type="entry name" value="ABC_Transporter_VariousFunc"/>
</dbReference>
<dbReference type="InterPro" id="IPR003593">
    <property type="entry name" value="AAA+_ATPase"/>
</dbReference>
<keyword evidence="3" id="KW-0067">ATP-binding</keyword>
<reference evidence="5 6" key="1">
    <citation type="journal article" date="2012" name="Int. J. Syst. Evol. Microbiol.">
        <title>Flammeovirga pacifica sp. nov., isolated from deep-sea sediment.</title>
        <authorList>
            <person name="Xu H."/>
            <person name="Fu Y."/>
            <person name="Yang N."/>
            <person name="Ding Z."/>
            <person name="Lai Q."/>
            <person name="Zeng R."/>
        </authorList>
    </citation>
    <scope>NUCLEOTIDE SEQUENCE [LARGE SCALE GENOMIC DNA]</scope>
    <source>
        <strain evidence="6">DSM 24597 / LMG 26175 / WPAGA1</strain>
    </source>
</reference>
<dbReference type="PANTHER" id="PTHR42939">
    <property type="entry name" value="ABC TRANSPORTER ATP-BINDING PROTEIN ALBC-RELATED"/>
    <property type="match status" value="1"/>
</dbReference>
<protein>
    <recommendedName>
        <fullName evidence="4">ABC transporter domain-containing protein</fullName>
    </recommendedName>
</protein>
<dbReference type="EMBL" id="JRYR02000001">
    <property type="protein sequence ID" value="OHX67114.1"/>
    <property type="molecule type" value="Genomic_DNA"/>
</dbReference>
<dbReference type="OrthoDB" id="9785229at2"/>
<dbReference type="PROSITE" id="PS50893">
    <property type="entry name" value="ABC_TRANSPORTER_2"/>
    <property type="match status" value="1"/>
</dbReference>
<dbReference type="RefSeq" id="WP_044227727.1">
    <property type="nucleotide sequence ID" value="NZ_JRYR02000001.1"/>
</dbReference>
<evidence type="ECO:0000313" key="5">
    <source>
        <dbReference type="EMBL" id="OHX67114.1"/>
    </source>
</evidence>
<dbReference type="InterPro" id="IPR003439">
    <property type="entry name" value="ABC_transporter-like_ATP-bd"/>
</dbReference>
<dbReference type="STRING" id="915059.NH26_12560"/>
<evidence type="ECO:0000256" key="1">
    <source>
        <dbReference type="ARBA" id="ARBA00022448"/>
    </source>
</evidence>
<dbReference type="CDD" id="cd03230">
    <property type="entry name" value="ABC_DR_subfamily_A"/>
    <property type="match status" value="1"/>
</dbReference>
<evidence type="ECO:0000259" key="4">
    <source>
        <dbReference type="PROSITE" id="PS50893"/>
    </source>
</evidence>
<dbReference type="InterPro" id="IPR017871">
    <property type="entry name" value="ABC_transporter-like_CS"/>
</dbReference>
<keyword evidence="1" id="KW-0813">Transport</keyword>
<keyword evidence="6" id="KW-1185">Reference proteome</keyword>
<name>A0A1S1Z1G3_FLAPC</name>
<organism evidence="5 6">
    <name type="scientific">Flammeovirga pacifica</name>
    <dbReference type="NCBI Taxonomy" id="915059"/>
    <lineage>
        <taxon>Bacteria</taxon>
        <taxon>Pseudomonadati</taxon>
        <taxon>Bacteroidota</taxon>
        <taxon>Cytophagia</taxon>
        <taxon>Cytophagales</taxon>
        <taxon>Flammeovirgaceae</taxon>
        <taxon>Flammeovirga</taxon>
    </lineage>
</organism>
<proteinExistence type="predicted"/>
<dbReference type="Gene3D" id="3.40.50.300">
    <property type="entry name" value="P-loop containing nucleotide triphosphate hydrolases"/>
    <property type="match status" value="1"/>
</dbReference>
<evidence type="ECO:0000256" key="3">
    <source>
        <dbReference type="ARBA" id="ARBA00022840"/>
    </source>
</evidence>
<accession>A0A1S1Z1G3</accession>
<evidence type="ECO:0000256" key="2">
    <source>
        <dbReference type="ARBA" id="ARBA00022741"/>
    </source>
</evidence>
<dbReference type="PROSITE" id="PS00211">
    <property type="entry name" value="ABC_TRANSPORTER_1"/>
    <property type="match status" value="1"/>
</dbReference>
<keyword evidence="2" id="KW-0547">Nucleotide-binding</keyword>
<dbReference type="GO" id="GO:0016887">
    <property type="term" value="F:ATP hydrolysis activity"/>
    <property type="evidence" value="ECO:0007669"/>
    <property type="project" value="InterPro"/>
</dbReference>
<dbReference type="Proteomes" id="UP000179797">
    <property type="component" value="Unassembled WGS sequence"/>
</dbReference>
<dbReference type="GO" id="GO:0005524">
    <property type="term" value="F:ATP binding"/>
    <property type="evidence" value="ECO:0007669"/>
    <property type="project" value="UniProtKB-KW"/>
</dbReference>
<dbReference type="PANTHER" id="PTHR42939:SF1">
    <property type="entry name" value="ABC TRANSPORTER ATP-BINDING PROTEIN ALBC-RELATED"/>
    <property type="match status" value="1"/>
</dbReference>
<sequence>MIDIKQISKVINKKSILNNISNTFSHGECWGIIGENGAGKSTLLNIISGIDNEHTGNIYYDNYNYKSSSLDLSSNIGCLLDESILIQNLTCKGYIHFYGYLKNLNKKVIDFRLNRLSTYFGIEDKLNEKIDLLSLGMKKKLEICTVLLHDPKVIILDEPFNGLDIYSAKLLVDLCKFLLSKNKIIIISSHDLEYIREISSHLLILNKGQALFKGISSEIFKDEKRSINSLLDYLNDKNLKTNDNTIDLELINWI</sequence>
<evidence type="ECO:0000313" key="6">
    <source>
        <dbReference type="Proteomes" id="UP000179797"/>
    </source>
</evidence>
<feature type="domain" description="ABC transporter" evidence="4">
    <location>
        <begin position="2"/>
        <end position="232"/>
    </location>
</feature>
<dbReference type="SMART" id="SM00382">
    <property type="entry name" value="AAA"/>
    <property type="match status" value="1"/>
</dbReference>